<sequence length="477" mass="46737">MSDRRRFRWAATSARMLAGTLAAAGFVVGIVTLSAVPWPTVERAPLALSVTPEPDTVTLACPGGLVALGRTAENALGLSQAAVAAVTSGGGTDDAAPASRVLETEVPEAVGPEAFTVEPVDREVGALAAAGAATVSDPDLSGFAASACRPPLTESWLVGGSGTTGASDLVILTNPGTVPATVQLTLFGASGEQQPAGGADIVVRAGAQRIVPLAGLLLGEESPVIRVTATGAPIQASLQTSVTRTLQAAGIDQIGPIVAPATEQVIAGVAVPAATQGEAPQGEGAETIVRVMAPAAGDAGPISATVTATDAATGAGVGSPVTVTLEPGVPLEAEVSGLTEGEYVVRVEADAPVVAAAWHTSGFVQGSDFAWFTPAPELGATALVAAPAGPAPVLTVVNSGDEPSSVTVSTLDGAVIQTLDLPAGGSAVVPADARSVLAIETSGGVIHAGLSLSGDNALAGYPVWPSDAAAPPTVVYP</sequence>
<dbReference type="Proteomes" id="UP001324533">
    <property type="component" value="Chromosome"/>
</dbReference>
<dbReference type="RefSeq" id="WP_322409587.1">
    <property type="nucleotide sequence ID" value="NZ_CP139779.1"/>
</dbReference>
<dbReference type="EMBL" id="CP139779">
    <property type="protein sequence ID" value="WQB69466.1"/>
    <property type="molecule type" value="Genomic_DNA"/>
</dbReference>
<evidence type="ECO:0000313" key="1">
    <source>
        <dbReference type="EMBL" id="WQB69466.1"/>
    </source>
</evidence>
<keyword evidence="2" id="KW-1185">Reference proteome</keyword>
<dbReference type="Pfam" id="PF18986">
    <property type="entry name" value="DUF5719"/>
    <property type="match status" value="1"/>
</dbReference>
<organism evidence="1 2">
    <name type="scientific">Microbacterium invictum</name>
    <dbReference type="NCBI Taxonomy" id="515415"/>
    <lineage>
        <taxon>Bacteria</taxon>
        <taxon>Bacillati</taxon>
        <taxon>Actinomycetota</taxon>
        <taxon>Actinomycetes</taxon>
        <taxon>Micrococcales</taxon>
        <taxon>Microbacteriaceae</taxon>
        <taxon>Microbacterium</taxon>
    </lineage>
</organism>
<gene>
    <name evidence="1" type="ORF">T9R20_12240</name>
</gene>
<dbReference type="InterPro" id="IPR043777">
    <property type="entry name" value="DUF5719"/>
</dbReference>
<protein>
    <submittedName>
        <fullName evidence="1">DUF5719 family protein</fullName>
    </submittedName>
</protein>
<accession>A0ABZ0V9T9</accession>
<proteinExistence type="predicted"/>
<evidence type="ECO:0000313" key="2">
    <source>
        <dbReference type="Proteomes" id="UP001324533"/>
    </source>
</evidence>
<name>A0ABZ0V9T9_9MICO</name>
<reference evidence="1 2" key="1">
    <citation type="submission" date="2023-06" db="EMBL/GenBank/DDBJ databases">
        <title>Rock-solubilizing bacteria, Microbacterium invictum, promotes re-establishment of vegetation in rocky wasteland by accelerating rock bio-weathering and reshaping soil bacterial community.</title>
        <authorList>
            <person name="Liu C."/>
        </authorList>
    </citation>
    <scope>NUCLEOTIDE SEQUENCE [LARGE SCALE GENOMIC DNA]</scope>
    <source>
        <strain evidence="1 2">X-18</strain>
    </source>
</reference>